<dbReference type="InterPro" id="IPR005351">
    <property type="entry name" value="ASTER"/>
</dbReference>
<keyword evidence="4" id="KW-0472">Membrane</keyword>
<evidence type="ECO:0000256" key="1">
    <source>
        <dbReference type="ARBA" id="ARBA00004370"/>
    </source>
</evidence>
<comment type="subcellular location">
    <subcellularLocation>
        <location evidence="1">Membrane</location>
    </subcellularLocation>
</comment>
<dbReference type="GO" id="GO:0044183">
    <property type="term" value="F:protein folding chaperone"/>
    <property type="evidence" value="ECO:0007669"/>
    <property type="project" value="InterPro"/>
</dbReference>
<keyword evidence="3" id="KW-1133">Transmembrane helix</keyword>
<protein>
    <recommendedName>
        <fullName evidence="7">Protein Asterix</fullName>
    </recommendedName>
</protein>
<evidence type="ECO:0000256" key="2">
    <source>
        <dbReference type="ARBA" id="ARBA00022692"/>
    </source>
</evidence>
<organism evidence="5 6">
    <name type="scientific">Coemansia reversa (strain ATCC 12441 / NRRL 1564)</name>
    <dbReference type="NCBI Taxonomy" id="763665"/>
    <lineage>
        <taxon>Eukaryota</taxon>
        <taxon>Fungi</taxon>
        <taxon>Fungi incertae sedis</taxon>
        <taxon>Zoopagomycota</taxon>
        <taxon>Kickxellomycotina</taxon>
        <taxon>Kickxellomycetes</taxon>
        <taxon>Kickxellales</taxon>
        <taxon>Kickxellaceae</taxon>
        <taxon>Coemansia</taxon>
    </lineage>
</organism>
<dbReference type="GO" id="GO:0045048">
    <property type="term" value="P:protein insertion into ER membrane"/>
    <property type="evidence" value="ECO:0007669"/>
    <property type="project" value="InterPro"/>
</dbReference>
<evidence type="ECO:0008006" key="7">
    <source>
        <dbReference type="Google" id="ProtNLM"/>
    </source>
</evidence>
<keyword evidence="6" id="KW-1185">Reference proteome</keyword>
<accession>A0A2G5BAR8</accession>
<evidence type="ECO:0000256" key="4">
    <source>
        <dbReference type="ARBA" id="ARBA00023136"/>
    </source>
</evidence>
<evidence type="ECO:0000313" key="6">
    <source>
        <dbReference type="Proteomes" id="UP000242474"/>
    </source>
</evidence>
<gene>
    <name evidence="5" type="ORF">COEREDRAFT_9044</name>
</gene>
<dbReference type="AlphaFoldDB" id="A0A2G5BAR8"/>
<evidence type="ECO:0000313" key="5">
    <source>
        <dbReference type="EMBL" id="PIA15807.1"/>
    </source>
</evidence>
<dbReference type="Proteomes" id="UP000242474">
    <property type="component" value="Unassembled WGS sequence"/>
</dbReference>
<dbReference type="Pfam" id="PF03669">
    <property type="entry name" value="ASTER"/>
    <property type="match status" value="1"/>
</dbReference>
<evidence type="ECO:0000256" key="3">
    <source>
        <dbReference type="ARBA" id="ARBA00022989"/>
    </source>
</evidence>
<keyword evidence="2" id="KW-0812">Transmembrane</keyword>
<name>A0A2G5BAR8_COERN</name>
<sequence length="112" mass="12273">MPRREFPGDPRSESNIVPYQPATSNSEGSIYYLVAFGSSMAALFLKSKWIAWLSLFSSLLSVFTERQSASSSGSTRLSTITLALTSLMMTYMPEMVNIFKLKGTTSAPATTQ</sequence>
<dbReference type="EMBL" id="KZ303504">
    <property type="protein sequence ID" value="PIA15807.1"/>
    <property type="molecule type" value="Genomic_DNA"/>
</dbReference>
<dbReference type="GO" id="GO:0005789">
    <property type="term" value="C:endoplasmic reticulum membrane"/>
    <property type="evidence" value="ECO:0007669"/>
    <property type="project" value="InterPro"/>
</dbReference>
<dbReference type="OrthoDB" id="284718at2759"/>
<reference evidence="5 6" key="1">
    <citation type="journal article" date="2015" name="Genome Biol. Evol.">
        <title>Phylogenomic analyses indicate that early fungi evolved digesting cell walls of algal ancestors of land plants.</title>
        <authorList>
            <person name="Chang Y."/>
            <person name="Wang S."/>
            <person name="Sekimoto S."/>
            <person name="Aerts A.L."/>
            <person name="Choi C."/>
            <person name="Clum A."/>
            <person name="LaButti K.M."/>
            <person name="Lindquist E.A."/>
            <person name="Yee Ngan C."/>
            <person name="Ohm R.A."/>
            <person name="Salamov A.A."/>
            <person name="Grigoriev I.V."/>
            <person name="Spatafora J.W."/>
            <person name="Berbee M.L."/>
        </authorList>
    </citation>
    <scope>NUCLEOTIDE SEQUENCE [LARGE SCALE GENOMIC DNA]</scope>
    <source>
        <strain evidence="5 6">NRRL 1564</strain>
    </source>
</reference>
<proteinExistence type="predicted"/>